<evidence type="ECO:0000256" key="6">
    <source>
        <dbReference type="SAM" id="Phobius"/>
    </source>
</evidence>
<dbReference type="OrthoDB" id="7874789at2"/>
<dbReference type="GO" id="GO:0015171">
    <property type="term" value="F:amino acid transmembrane transporter activity"/>
    <property type="evidence" value="ECO:0007669"/>
    <property type="project" value="TreeGrafter"/>
</dbReference>
<keyword evidence="2" id="KW-1003">Cell membrane</keyword>
<dbReference type="HOGENOM" id="CLU_087840_1_0_9"/>
<dbReference type="RefSeq" id="WP_038483563.1">
    <property type="nucleotide sequence ID" value="NZ_CP003923.1"/>
</dbReference>
<dbReference type="EMBL" id="CP003923">
    <property type="protein sequence ID" value="AIC96000.1"/>
    <property type="molecule type" value="Genomic_DNA"/>
</dbReference>
<keyword evidence="4 6" id="KW-1133">Transmembrane helix</keyword>
<evidence type="ECO:0000256" key="5">
    <source>
        <dbReference type="ARBA" id="ARBA00023136"/>
    </source>
</evidence>
<evidence type="ECO:0000256" key="2">
    <source>
        <dbReference type="ARBA" id="ARBA00022475"/>
    </source>
</evidence>
<gene>
    <name evidence="7" type="ORF">BleG1_3453</name>
</gene>
<evidence type="ECO:0000313" key="8">
    <source>
        <dbReference type="Proteomes" id="UP000027142"/>
    </source>
</evidence>
<dbReference type="InterPro" id="IPR001123">
    <property type="entry name" value="LeuE-type"/>
</dbReference>
<keyword evidence="3 6" id="KW-0812">Transmembrane</keyword>
<protein>
    <submittedName>
        <fullName evidence="7">Amino acid efflux protein ycgF</fullName>
    </submittedName>
</protein>
<dbReference type="eggNOG" id="COG1280">
    <property type="taxonomic scope" value="Bacteria"/>
</dbReference>
<organism evidence="7 8">
    <name type="scientific">Shouchella lehensis G1</name>
    <dbReference type="NCBI Taxonomy" id="1246626"/>
    <lineage>
        <taxon>Bacteria</taxon>
        <taxon>Bacillati</taxon>
        <taxon>Bacillota</taxon>
        <taxon>Bacilli</taxon>
        <taxon>Bacillales</taxon>
        <taxon>Bacillaceae</taxon>
        <taxon>Shouchella</taxon>
    </lineage>
</organism>
<keyword evidence="8" id="KW-1185">Reference proteome</keyword>
<feature type="transmembrane region" description="Helical" evidence="6">
    <location>
        <begin position="67"/>
        <end position="87"/>
    </location>
</feature>
<keyword evidence="5 6" id="KW-0472">Membrane</keyword>
<dbReference type="AlphaFoldDB" id="A0A060M1U9"/>
<dbReference type="STRING" id="1246626.BleG1_3453"/>
<dbReference type="PANTHER" id="PTHR30086:SF6">
    <property type="entry name" value="AMINO ACID EFFLUX PROTEIN YCGF-RELATED"/>
    <property type="match status" value="1"/>
</dbReference>
<feature type="transmembrane region" description="Helical" evidence="6">
    <location>
        <begin position="148"/>
        <end position="168"/>
    </location>
</feature>
<feature type="transmembrane region" description="Helical" evidence="6">
    <location>
        <begin position="180"/>
        <end position="202"/>
    </location>
</feature>
<feature type="transmembrane region" description="Helical" evidence="6">
    <location>
        <begin position="40"/>
        <end position="61"/>
    </location>
</feature>
<feature type="transmembrane region" description="Helical" evidence="6">
    <location>
        <begin position="6"/>
        <end position="28"/>
    </location>
</feature>
<accession>A0A060M1U9</accession>
<name>A0A060M1U9_9BACI</name>
<dbReference type="Pfam" id="PF01810">
    <property type="entry name" value="LysE"/>
    <property type="match status" value="1"/>
</dbReference>
<dbReference type="GO" id="GO:0005886">
    <property type="term" value="C:plasma membrane"/>
    <property type="evidence" value="ECO:0007669"/>
    <property type="project" value="UniProtKB-SubCell"/>
</dbReference>
<proteinExistence type="predicted"/>
<dbReference type="PANTHER" id="PTHR30086">
    <property type="entry name" value="ARGININE EXPORTER PROTEIN ARGO"/>
    <property type="match status" value="1"/>
</dbReference>
<evidence type="ECO:0000313" key="7">
    <source>
        <dbReference type="EMBL" id="AIC96000.1"/>
    </source>
</evidence>
<feature type="transmembrane region" description="Helical" evidence="6">
    <location>
        <begin position="107"/>
        <end position="128"/>
    </location>
</feature>
<dbReference type="Proteomes" id="UP000027142">
    <property type="component" value="Chromosome"/>
</dbReference>
<evidence type="ECO:0000256" key="4">
    <source>
        <dbReference type="ARBA" id="ARBA00022989"/>
    </source>
</evidence>
<comment type="subcellular location">
    <subcellularLocation>
        <location evidence="1">Cell membrane</location>
        <topology evidence="1">Multi-pass membrane protein</topology>
    </subcellularLocation>
</comment>
<dbReference type="KEGG" id="ble:BleG1_3453"/>
<evidence type="ECO:0000256" key="1">
    <source>
        <dbReference type="ARBA" id="ARBA00004651"/>
    </source>
</evidence>
<reference evidence="7 8" key="1">
    <citation type="journal article" date="2014" name="Gene">
        <title>A comparative genomic analysis of the alkalitolerant soil bacterium Bacillus lehensis G1.</title>
        <authorList>
            <person name="Noor Y.M."/>
            <person name="Samsulrizal N.H."/>
            <person name="Jema'on N.A."/>
            <person name="Low K.O."/>
            <person name="Ramli A.N."/>
            <person name="Alias N.I."/>
            <person name="Damis S.I."/>
            <person name="Fuzi S.F."/>
            <person name="Isa M.N."/>
            <person name="Murad A.M."/>
            <person name="Raih M.F."/>
            <person name="Bakar F.D."/>
            <person name="Najimudin N."/>
            <person name="Mahadi N.M."/>
            <person name="Illias R.M."/>
        </authorList>
    </citation>
    <scope>NUCLEOTIDE SEQUENCE [LARGE SCALE GENOMIC DNA]</scope>
    <source>
        <strain evidence="7 8">G1</strain>
    </source>
</reference>
<evidence type="ECO:0000256" key="3">
    <source>
        <dbReference type="ARBA" id="ARBA00022692"/>
    </source>
</evidence>
<sequence length="209" mass="23248">MVLSIVFSYLLLGISLGAPIGPVNAARIEKGIQNGFMHSWMVGIGSLFADATFMACVYFGLQRFIDAPFIQSFLWLFGAFVLLYSGIEGMMRSNRFSIIENRHKDTLIHCFFNGFLISISNPMSIMFWLGIYGSIMVKTAETATNQQLLLYTCMIFIGLTMWDLFVASMTSGGRRFLRPATLKAIALLSGLSLVAFGVYFAIHGIQLFV</sequence>
<dbReference type="PATRIC" id="fig|1246626.3.peg.3441"/>